<dbReference type="Gramene" id="PRQ35262">
    <property type="protein sequence ID" value="PRQ35262"/>
    <property type="gene ID" value="RchiOBHm_Chr5g0078081"/>
</dbReference>
<protein>
    <submittedName>
        <fullName evidence="1">Uncharacterized protein</fullName>
    </submittedName>
</protein>
<reference evidence="1 2" key="1">
    <citation type="journal article" date="2018" name="Nat. Genet.">
        <title>The Rosa genome provides new insights in the design of modern roses.</title>
        <authorList>
            <person name="Bendahmane M."/>
        </authorList>
    </citation>
    <scope>NUCLEOTIDE SEQUENCE [LARGE SCALE GENOMIC DNA]</scope>
    <source>
        <strain evidence="2">cv. Old Blush</strain>
    </source>
</reference>
<dbReference type="Proteomes" id="UP000238479">
    <property type="component" value="Chromosome 5"/>
</dbReference>
<proteinExistence type="predicted"/>
<sequence>MPQDLPSDQEADDAGAEFTKVDLIGRYGRYIEVHQESVSFLLCSLSKSH</sequence>
<accession>A0A2P6QM58</accession>
<comment type="caution">
    <text evidence="1">The sequence shown here is derived from an EMBL/GenBank/DDBJ whole genome shotgun (WGS) entry which is preliminary data.</text>
</comment>
<organism evidence="1 2">
    <name type="scientific">Rosa chinensis</name>
    <name type="common">China rose</name>
    <dbReference type="NCBI Taxonomy" id="74649"/>
    <lineage>
        <taxon>Eukaryota</taxon>
        <taxon>Viridiplantae</taxon>
        <taxon>Streptophyta</taxon>
        <taxon>Embryophyta</taxon>
        <taxon>Tracheophyta</taxon>
        <taxon>Spermatophyta</taxon>
        <taxon>Magnoliopsida</taxon>
        <taxon>eudicotyledons</taxon>
        <taxon>Gunneridae</taxon>
        <taxon>Pentapetalae</taxon>
        <taxon>rosids</taxon>
        <taxon>fabids</taxon>
        <taxon>Rosales</taxon>
        <taxon>Rosaceae</taxon>
        <taxon>Rosoideae</taxon>
        <taxon>Rosoideae incertae sedis</taxon>
        <taxon>Rosa</taxon>
    </lineage>
</organism>
<gene>
    <name evidence="1" type="ORF">RchiOBHm_Chr5g0078081</name>
</gene>
<dbReference type="EMBL" id="PDCK01000043">
    <property type="protein sequence ID" value="PRQ35262.1"/>
    <property type="molecule type" value="Genomic_DNA"/>
</dbReference>
<evidence type="ECO:0000313" key="2">
    <source>
        <dbReference type="Proteomes" id="UP000238479"/>
    </source>
</evidence>
<evidence type="ECO:0000313" key="1">
    <source>
        <dbReference type="EMBL" id="PRQ35262.1"/>
    </source>
</evidence>
<name>A0A2P6QM58_ROSCH</name>
<dbReference type="AlphaFoldDB" id="A0A2P6QM58"/>
<keyword evidence="2" id="KW-1185">Reference proteome</keyword>